<organism evidence="1 2">
    <name type="scientific">Clohesyomyces aquaticus</name>
    <dbReference type="NCBI Taxonomy" id="1231657"/>
    <lineage>
        <taxon>Eukaryota</taxon>
        <taxon>Fungi</taxon>
        <taxon>Dikarya</taxon>
        <taxon>Ascomycota</taxon>
        <taxon>Pezizomycotina</taxon>
        <taxon>Dothideomycetes</taxon>
        <taxon>Pleosporomycetidae</taxon>
        <taxon>Pleosporales</taxon>
        <taxon>Lindgomycetaceae</taxon>
        <taxon>Clohesyomyces</taxon>
    </lineage>
</organism>
<dbReference type="EMBL" id="MCFA01000185">
    <property type="protein sequence ID" value="ORY00312.1"/>
    <property type="molecule type" value="Genomic_DNA"/>
</dbReference>
<dbReference type="AlphaFoldDB" id="A0A1Y1YQK0"/>
<evidence type="ECO:0000313" key="1">
    <source>
        <dbReference type="EMBL" id="ORY00312.1"/>
    </source>
</evidence>
<sequence>MPRHAILLPPLGVVGLSRSTVIAYCYRKVPSSILGAEIKSTVVFWPFFAAWRLFCALSFWGRAHWLTDSSGWKFGLGLWGRSVGSVRVPIRLASLVT</sequence>
<gene>
    <name evidence="1" type="ORF">BCR34DRAFT_575926</name>
</gene>
<reference evidence="1 2" key="1">
    <citation type="submission" date="2016-07" db="EMBL/GenBank/DDBJ databases">
        <title>Pervasive Adenine N6-methylation of Active Genes in Fungi.</title>
        <authorList>
            <consortium name="DOE Joint Genome Institute"/>
            <person name="Mondo S.J."/>
            <person name="Dannebaum R.O."/>
            <person name="Kuo R.C."/>
            <person name="Labutti K."/>
            <person name="Haridas S."/>
            <person name="Kuo A."/>
            <person name="Salamov A."/>
            <person name="Ahrendt S.R."/>
            <person name="Lipzen A."/>
            <person name="Sullivan W."/>
            <person name="Andreopoulos W.B."/>
            <person name="Clum A."/>
            <person name="Lindquist E."/>
            <person name="Daum C."/>
            <person name="Ramamoorthy G.K."/>
            <person name="Gryganskyi A."/>
            <person name="Culley D."/>
            <person name="Magnuson J.K."/>
            <person name="James T.Y."/>
            <person name="O'Malley M.A."/>
            <person name="Stajich J.E."/>
            <person name="Spatafora J.W."/>
            <person name="Visel A."/>
            <person name="Grigoriev I.V."/>
        </authorList>
    </citation>
    <scope>NUCLEOTIDE SEQUENCE [LARGE SCALE GENOMIC DNA]</scope>
    <source>
        <strain evidence="1 2">CBS 115471</strain>
    </source>
</reference>
<dbReference type="Proteomes" id="UP000193144">
    <property type="component" value="Unassembled WGS sequence"/>
</dbReference>
<protein>
    <submittedName>
        <fullName evidence="1">Uncharacterized protein</fullName>
    </submittedName>
</protein>
<proteinExistence type="predicted"/>
<keyword evidence="2" id="KW-1185">Reference proteome</keyword>
<name>A0A1Y1YQK0_9PLEO</name>
<accession>A0A1Y1YQK0</accession>
<evidence type="ECO:0000313" key="2">
    <source>
        <dbReference type="Proteomes" id="UP000193144"/>
    </source>
</evidence>
<comment type="caution">
    <text evidence="1">The sequence shown here is derived from an EMBL/GenBank/DDBJ whole genome shotgun (WGS) entry which is preliminary data.</text>
</comment>
<feature type="non-terminal residue" evidence="1">
    <location>
        <position position="97"/>
    </location>
</feature>